<gene>
    <name evidence="3" type="ORF">EV201_1960</name>
</gene>
<keyword evidence="4" id="KW-1185">Reference proteome</keyword>
<dbReference type="Proteomes" id="UP000293562">
    <property type="component" value="Unassembled WGS sequence"/>
</dbReference>
<dbReference type="EMBL" id="SHKN01000001">
    <property type="protein sequence ID" value="RZT97297.1"/>
    <property type="molecule type" value="Genomic_DNA"/>
</dbReference>
<name>A0A4Q7VMD1_9BACT</name>
<dbReference type="InterPro" id="IPR050955">
    <property type="entry name" value="Plant_Biomass_Hydrol_Est"/>
</dbReference>
<evidence type="ECO:0000313" key="4">
    <source>
        <dbReference type="Proteomes" id="UP000293562"/>
    </source>
</evidence>
<dbReference type="Gene3D" id="2.60.40.1190">
    <property type="match status" value="1"/>
</dbReference>
<sequence>MKSLRTIILIGLFAMQINTASTQELVYFIGNTPRIDGIADNNEIINQLKPFKIIDKTNKNNPEIDVKYSLAYGASFLYLYLEIDNGQLITRDRAYQNGDGFLMTISKPQADGSDATEFNVLAFSPNEKAWGHKRIWRSNFDVGMVPPKLGDEVQLKTKVRNNKVSMELLLPWQSTQPYHPWFSDRIGFNLRFTKAIGENECNHHYLKKDALIWSENSKRKYVELKFMPAQNINHFETSMISRNIPSNEYPGIKLAGFMEKDTNYTFRVNIYSGENALVSKQNIKKKYQKGFFSDTILLDKSMLIPGGYRIHVSEQNGQTRDHFISVLPNVKTLSLEKRLKACQSDVSDGVFNTLSLYLEECKSALSTLFEYESSYQVRSSIEKIKNTIEKIENGEKPFENKKGVYRRAFVSEIDSSLRPYAVYVPKDYDGNKKYPLLVYLHGSSESEKSMFYTKAKVEEGFIMLAPNGRGTSNCYATDEAQTDINESIQDVIKNFNIDVDNIILSGFSMGGYGVYHTYHENPSRYKAIAVLSGHPNLGMDYGYKEGIDFREKKNLKIFKGVPAFIFHGKQDLSCNYNLTKNLITKLKNSGCHVTFITENIGHQSMSSANMKLYKEWLMKQVK</sequence>
<evidence type="ECO:0000256" key="2">
    <source>
        <dbReference type="ARBA" id="ARBA00022801"/>
    </source>
</evidence>
<dbReference type="AlphaFoldDB" id="A0A4Q7VMD1"/>
<dbReference type="SUPFAM" id="SSF49344">
    <property type="entry name" value="CBD9-like"/>
    <property type="match status" value="1"/>
</dbReference>
<proteinExistence type="predicted"/>
<comment type="caution">
    <text evidence="3">The sequence shown here is derived from an EMBL/GenBank/DDBJ whole genome shotgun (WGS) entry which is preliminary data.</text>
</comment>
<accession>A0A4Q7VMD1</accession>
<dbReference type="PANTHER" id="PTHR43037">
    <property type="entry name" value="UNNAMED PRODUCT-RELATED"/>
    <property type="match status" value="1"/>
</dbReference>
<keyword evidence="1" id="KW-0732">Signal</keyword>
<dbReference type="CDD" id="cd00241">
    <property type="entry name" value="DOMON_like"/>
    <property type="match status" value="1"/>
</dbReference>
<dbReference type="Pfam" id="PF00756">
    <property type="entry name" value="Esterase"/>
    <property type="match status" value="1"/>
</dbReference>
<dbReference type="SUPFAM" id="SSF53474">
    <property type="entry name" value="alpha/beta-Hydrolases"/>
    <property type="match status" value="1"/>
</dbReference>
<evidence type="ECO:0000313" key="3">
    <source>
        <dbReference type="EMBL" id="RZT97297.1"/>
    </source>
</evidence>
<organism evidence="3 4">
    <name type="scientific">Ancylomarina subtilis</name>
    <dbReference type="NCBI Taxonomy" id="1639035"/>
    <lineage>
        <taxon>Bacteria</taxon>
        <taxon>Pseudomonadati</taxon>
        <taxon>Bacteroidota</taxon>
        <taxon>Bacteroidia</taxon>
        <taxon>Marinilabiliales</taxon>
        <taxon>Marinifilaceae</taxon>
        <taxon>Ancylomarina</taxon>
    </lineage>
</organism>
<dbReference type="InterPro" id="IPR029058">
    <property type="entry name" value="AB_hydrolase_fold"/>
</dbReference>
<dbReference type="Gene3D" id="3.40.50.1820">
    <property type="entry name" value="alpha/beta hydrolase"/>
    <property type="match status" value="1"/>
</dbReference>
<evidence type="ECO:0000256" key="1">
    <source>
        <dbReference type="ARBA" id="ARBA00022729"/>
    </source>
</evidence>
<dbReference type="GO" id="GO:0016787">
    <property type="term" value="F:hydrolase activity"/>
    <property type="evidence" value="ECO:0007669"/>
    <property type="project" value="UniProtKB-KW"/>
</dbReference>
<dbReference type="InterPro" id="IPR000801">
    <property type="entry name" value="Esterase-like"/>
</dbReference>
<reference evidence="3 4" key="1">
    <citation type="submission" date="2019-02" db="EMBL/GenBank/DDBJ databases">
        <title>Genomic Encyclopedia of Type Strains, Phase IV (KMG-IV): sequencing the most valuable type-strain genomes for metagenomic binning, comparative biology and taxonomic classification.</title>
        <authorList>
            <person name="Goeker M."/>
        </authorList>
    </citation>
    <scope>NUCLEOTIDE SEQUENCE [LARGE SCALE GENOMIC DNA]</scope>
    <source>
        <strain evidence="3 4">DSM 28825</strain>
    </source>
</reference>
<dbReference type="PANTHER" id="PTHR43037:SF5">
    <property type="entry name" value="FERULOYL ESTERASE"/>
    <property type="match status" value="1"/>
</dbReference>
<keyword evidence="2" id="KW-0378">Hydrolase</keyword>
<protein>
    <submittedName>
        <fullName evidence="3">Putative esterase</fullName>
    </submittedName>
</protein>
<dbReference type="OrthoDB" id="9764953at2"/>
<dbReference type="RefSeq" id="WP_130307333.1">
    <property type="nucleotide sequence ID" value="NZ_SHKN01000001.1"/>
</dbReference>